<name>A0A380P8V2_WEIVI</name>
<reference evidence="1 2" key="1">
    <citation type="submission" date="2018-06" db="EMBL/GenBank/DDBJ databases">
        <authorList>
            <consortium name="Pathogen Informatics"/>
            <person name="Doyle S."/>
        </authorList>
    </citation>
    <scope>NUCLEOTIDE SEQUENCE [LARGE SCALE GENOMIC DNA]</scope>
    <source>
        <strain evidence="1 2">NCTC13645</strain>
    </source>
</reference>
<organism evidence="1 2">
    <name type="scientific">Weissella viridescens</name>
    <name type="common">Lactobacillus viridescens</name>
    <dbReference type="NCBI Taxonomy" id="1629"/>
    <lineage>
        <taxon>Bacteria</taxon>
        <taxon>Bacillati</taxon>
        <taxon>Bacillota</taxon>
        <taxon>Bacilli</taxon>
        <taxon>Lactobacillales</taxon>
        <taxon>Lactobacillaceae</taxon>
        <taxon>Weissella</taxon>
    </lineage>
</organism>
<protein>
    <submittedName>
        <fullName evidence="1">Uncharacterized protein</fullName>
    </submittedName>
</protein>
<proteinExistence type="predicted"/>
<evidence type="ECO:0000313" key="1">
    <source>
        <dbReference type="EMBL" id="SUP61643.1"/>
    </source>
</evidence>
<dbReference type="Proteomes" id="UP000254621">
    <property type="component" value="Unassembled WGS sequence"/>
</dbReference>
<evidence type="ECO:0000313" key="2">
    <source>
        <dbReference type="Proteomes" id="UP000254621"/>
    </source>
</evidence>
<gene>
    <name evidence="1" type="ORF">NCTC13645_02810</name>
</gene>
<accession>A0A380P8V2</accession>
<sequence length="32" mass="3652">MNDVPDIATPVRTQAIMNQYGINTKSRWDKTS</sequence>
<dbReference type="EMBL" id="UHIV01000009">
    <property type="protein sequence ID" value="SUP61643.1"/>
    <property type="molecule type" value="Genomic_DNA"/>
</dbReference>
<dbReference type="AlphaFoldDB" id="A0A380P8V2"/>